<comment type="function">
    <text evidence="1 10">Involved in cell fusion during mating by stabilizing the plasma membrane fusion event.</text>
</comment>
<comment type="caution">
    <text evidence="12">The sequence shown here is derived from an EMBL/GenBank/DDBJ whole genome shotgun (WGS) entry which is preliminary data.</text>
</comment>
<keyword evidence="7 10" id="KW-1133">Transmembrane helix</keyword>
<keyword evidence="13" id="KW-1185">Reference proteome</keyword>
<dbReference type="GO" id="GO:0005886">
    <property type="term" value="C:plasma membrane"/>
    <property type="evidence" value="ECO:0007669"/>
    <property type="project" value="UniProtKB-SubCell"/>
</dbReference>
<name>A0A8H3FVC8_9LECA</name>
<proteinExistence type="inferred from homology"/>
<evidence type="ECO:0000256" key="11">
    <source>
        <dbReference type="SAM" id="MobiDB-lite"/>
    </source>
</evidence>
<evidence type="ECO:0000256" key="2">
    <source>
        <dbReference type="ARBA" id="ARBA00004651"/>
    </source>
</evidence>
<accession>A0A8H3FVC8</accession>
<evidence type="ECO:0000256" key="4">
    <source>
        <dbReference type="ARBA" id="ARBA00022475"/>
    </source>
</evidence>
<dbReference type="PANTHER" id="PTHR31030">
    <property type="entry name" value="PLASMA MEMBRANE FUSION PROTEIN PRM1"/>
    <property type="match status" value="1"/>
</dbReference>
<organism evidence="12 13">
    <name type="scientific">Gomphillus americanus</name>
    <dbReference type="NCBI Taxonomy" id="1940652"/>
    <lineage>
        <taxon>Eukaryota</taxon>
        <taxon>Fungi</taxon>
        <taxon>Dikarya</taxon>
        <taxon>Ascomycota</taxon>
        <taxon>Pezizomycotina</taxon>
        <taxon>Lecanoromycetes</taxon>
        <taxon>OSLEUM clade</taxon>
        <taxon>Ostropomycetidae</taxon>
        <taxon>Ostropales</taxon>
        <taxon>Graphidaceae</taxon>
        <taxon>Gomphilloideae</taxon>
        <taxon>Gomphillus</taxon>
    </lineage>
</organism>
<feature type="region of interest" description="Disordered" evidence="11">
    <location>
        <begin position="669"/>
        <end position="697"/>
    </location>
</feature>
<dbReference type="EMBL" id="CAJPDQ010000033">
    <property type="protein sequence ID" value="CAF9929777.1"/>
    <property type="molecule type" value="Genomic_DNA"/>
</dbReference>
<evidence type="ECO:0000256" key="10">
    <source>
        <dbReference type="RuleBase" id="RU366035"/>
    </source>
</evidence>
<feature type="region of interest" description="Disordered" evidence="11">
    <location>
        <begin position="717"/>
        <end position="749"/>
    </location>
</feature>
<keyword evidence="6 10" id="KW-0184">Conjugation</keyword>
<feature type="transmembrane region" description="Helical" evidence="10">
    <location>
        <begin position="337"/>
        <end position="358"/>
    </location>
</feature>
<keyword evidence="4 10" id="KW-1003">Cell membrane</keyword>
<evidence type="ECO:0000256" key="5">
    <source>
        <dbReference type="ARBA" id="ARBA00022692"/>
    </source>
</evidence>
<sequence length="749" mass="80683">MASRDQQYVSTFPAVPSSLSTDDHGMRDYYATQDQTTATRNNVHSLEDLSPYLGLRARLSQVWLNKWTILILLVLARVLIAIGNLHDDIDNAEAKALSACTSVEAMGSTMASMPHYLAEGTNELAAKGITHAVDGLQQMLFLSITAIEQIFLFVINMMYGTYECLITFAVTGSAHLAISLLEDATTAINNTIADITKDMQNTANTFENGLNDFLKGISSVGSIFGGSSSPPTLNLAGGFASLNGIQLPGSINDNLNKINNSIPNFDEVHNFTNSVLSLPFEEVKKLLNQSLGVYTFDQSILPVPQKQNLQFCTNDTNSGITDFFDQLYNVADVARKVFIAILLLAALLCCIPFAMLEIRRWRKMNERAKLIRSGIHEPMDVIYIVSRPITAGLGLSAAHRFGSPKRQVLTRWFVAYITSTPALLVLAIALAGLFSCLCQYILLKSIEKEVPVLAAEVGHFADQVVDALNNASNAWSNSTNAAILSENAKINNDVFGWVNTTTSALNQTLNTFINETTLAINKVFGGTPLEEPVKEVFNCLIGLKVAAVEQGLTWASDNAQVNFPLFPNNLFSAGASKALAADSNNTGINSSGDSFLATPGSNATDAITGAVVDLTEKLYKGIQNETYIAAGVLLCYVAVVLMGAGWTAFRCCSARSSLRGNGGITYAGDVDTLPQTGSVQNTNQYSKSTGEATAQPIVKNTATGPVYDWGSKASETGTIDRRADHRESHGVIGSYNDPVDDEKSSYPAF</sequence>
<evidence type="ECO:0000256" key="1">
    <source>
        <dbReference type="ARBA" id="ARBA00002512"/>
    </source>
</evidence>
<comment type="subcellular location">
    <subcellularLocation>
        <location evidence="2 10">Cell membrane</location>
        <topology evidence="2 10">Multi-pass membrane protein</topology>
    </subcellularLocation>
</comment>
<feature type="transmembrane region" description="Helical" evidence="10">
    <location>
        <begin position="67"/>
        <end position="85"/>
    </location>
</feature>
<dbReference type="InterPro" id="IPR026777">
    <property type="entry name" value="PRM1"/>
</dbReference>
<keyword evidence="9" id="KW-0325">Glycoprotein</keyword>
<dbReference type="GO" id="GO:0032220">
    <property type="term" value="P:plasma membrane fusion involved in cytogamy"/>
    <property type="evidence" value="ECO:0007669"/>
    <property type="project" value="TreeGrafter"/>
</dbReference>
<comment type="similarity">
    <text evidence="3 10">Belongs to the PRM1 family.</text>
</comment>
<evidence type="ECO:0000256" key="8">
    <source>
        <dbReference type="ARBA" id="ARBA00023136"/>
    </source>
</evidence>
<evidence type="ECO:0000313" key="13">
    <source>
        <dbReference type="Proteomes" id="UP000664169"/>
    </source>
</evidence>
<gene>
    <name evidence="12" type="ORF">GOMPHAMPRED_005487</name>
</gene>
<evidence type="ECO:0000256" key="3">
    <source>
        <dbReference type="ARBA" id="ARBA00010780"/>
    </source>
</evidence>
<evidence type="ECO:0000313" key="12">
    <source>
        <dbReference type="EMBL" id="CAF9929777.1"/>
    </source>
</evidence>
<feature type="compositionally biased region" description="Polar residues" evidence="11">
    <location>
        <begin position="673"/>
        <end position="697"/>
    </location>
</feature>
<feature type="compositionally biased region" description="Polar residues" evidence="11">
    <location>
        <begin position="1"/>
        <end position="10"/>
    </location>
</feature>
<dbReference type="PANTHER" id="PTHR31030:SF1">
    <property type="entry name" value="PLASMA MEMBRANE FUSION PROTEIN PRM1"/>
    <property type="match status" value="1"/>
</dbReference>
<keyword evidence="8 10" id="KW-0472">Membrane</keyword>
<dbReference type="Proteomes" id="UP000664169">
    <property type="component" value="Unassembled WGS sequence"/>
</dbReference>
<dbReference type="AlphaFoldDB" id="A0A8H3FVC8"/>
<feature type="transmembrane region" description="Helical" evidence="10">
    <location>
        <begin position="422"/>
        <end position="443"/>
    </location>
</feature>
<feature type="transmembrane region" description="Helical" evidence="10">
    <location>
        <begin position="139"/>
        <end position="159"/>
    </location>
</feature>
<feature type="compositionally biased region" description="Basic and acidic residues" evidence="11">
    <location>
        <begin position="718"/>
        <end position="729"/>
    </location>
</feature>
<evidence type="ECO:0000256" key="6">
    <source>
        <dbReference type="ARBA" id="ARBA00022971"/>
    </source>
</evidence>
<dbReference type="OrthoDB" id="5356111at2759"/>
<dbReference type="GO" id="GO:0043332">
    <property type="term" value="C:mating projection tip"/>
    <property type="evidence" value="ECO:0007669"/>
    <property type="project" value="UniProtKB-UniRule"/>
</dbReference>
<reference evidence="12" key="1">
    <citation type="submission" date="2021-03" db="EMBL/GenBank/DDBJ databases">
        <authorList>
            <person name="Tagirdzhanova G."/>
        </authorList>
    </citation>
    <scope>NUCLEOTIDE SEQUENCE</scope>
</reference>
<feature type="region of interest" description="Disordered" evidence="11">
    <location>
        <begin position="1"/>
        <end position="24"/>
    </location>
</feature>
<evidence type="ECO:0000256" key="7">
    <source>
        <dbReference type="ARBA" id="ARBA00022989"/>
    </source>
</evidence>
<evidence type="ECO:0000256" key="9">
    <source>
        <dbReference type="ARBA" id="ARBA00023180"/>
    </source>
</evidence>
<feature type="transmembrane region" description="Helical" evidence="10">
    <location>
        <begin position="627"/>
        <end position="649"/>
    </location>
</feature>
<keyword evidence="5 10" id="KW-0812">Transmembrane</keyword>
<protein>
    <recommendedName>
        <fullName evidence="10">Plasma membrane fusion protein PRM1</fullName>
    </recommendedName>
</protein>